<protein>
    <submittedName>
        <fullName evidence="2">Uncharacterized protein</fullName>
    </submittedName>
</protein>
<proteinExistence type="predicted"/>
<feature type="non-terminal residue" evidence="2">
    <location>
        <position position="81"/>
    </location>
</feature>
<comment type="caution">
    <text evidence="2">The sequence shown here is derived from an EMBL/GenBank/DDBJ whole genome shotgun (WGS) entry which is preliminary data.</text>
</comment>
<organism evidence="2 3">
    <name type="scientific">Diploptera punctata</name>
    <name type="common">Pacific beetle cockroach</name>
    <dbReference type="NCBI Taxonomy" id="6984"/>
    <lineage>
        <taxon>Eukaryota</taxon>
        <taxon>Metazoa</taxon>
        <taxon>Ecdysozoa</taxon>
        <taxon>Arthropoda</taxon>
        <taxon>Hexapoda</taxon>
        <taxon>Insecta</taxon>
        <taxon>Pterygota</taxon>
        <taxon>Neoptera</taxon>
        <taxon>Polyneoptera</taxon>
        <taxon>Dictyoptera</taxon>
        <taxon>Blattodea</taxon>
        <taxon>Blaberoidea</taxon>
        <taxon>Blaberidae</taxon>
        <taxon>Diplopterinae</taxon>
        <taxon>Diploptera</taxon>
    </lineage>
</organism>
<reference evidence="2" key="2">
    <citation type="submission" date="2023-05" db="EMBL/GenBank/DDBJ databases">
        <authorList>
            <person name="Fouks B."/>
        </authorList>
    </citation>
    <scope>NUCLEOTIDE SEQUENCE</scope>
    <source>
        <strain evidence="2">Stay&amp;Tobe</strain>
        <tissue evidence="2">Testes</tissue>
    </source>
</reference>
<feature type="non-terminal residue" evidence="2">
    <location>
        <position position="1"/>
    </location>
</feature>
<gene>
    <name evidence="2" type="ORF">L9F63_023338</name>
</gene>
<reference evidence="2" key="1">
    <citation type="journal article" date="2023" name="IScience">
        <title>Live-bearing cockroach genome reveals convergent evolutionary mechanisms linked to viviparity in insects and beyond.</title>
        <authorList>
            <person name="Fouks B."/>
            <person name="Harrison M.C."/>
            <person name="Mikhailova A.A."/>
            <person name="Marchal E."/>
            <person name="English S."/>
            <person name="Carruthers M."/>
            <person name="Jennings E.C."/>
            <person name="Chiamaka E.L."/>
            <person name="Frigard R.A."/>
            <person name="Pippel M."/>
            <person name="Attardo G.M."/>
            <person name="Benoit J.B."/>
            <person name="Bornberg-Bauer E."/>
            <person name="Tobe S.S."/>
        </authorList>
    </citation>
    <scope>NUCLEOTIDE SEQUENCE</scope>
    <source>
        <strain evidence="2">Stay&amp;Tobe</strain>
    </source>
</reference>
<accession>A0AAD7ZIU8</accession>
<name>A0AAD7ZIU8_DIPPU</name>
<dbReference type="AlphaFoldDB" id="A0AAD7ZIU8"/>
<sequence length="81" mass="9343">NNNNSSTPRGGPGGSQYQANRRIGETPEETSRRPRRNLRRKPWENHEVYHLTLFPHPLLALSNADKSAFLLIKISCEYDRL</sequence>
<keyword evidence="3" id="KW-1185">Reference proteome</keyword>
<dbReference type="EMBL" id="JASPKZ010007913">
    <property type="protein sequence ID" value="KAJ9581480.1"/>
    <property type="molecule type" value="Genomic_DNA"/>
</dbReference>
<dbReference type="Proteomes" id="UP001233999">
    <property type="component" value="Unassembled WGS sequence"/>
</dbReference>
<feature type="compositionally biased region" description="Basic and acidic residues" evidence="1">
    <location>
        <begin position="22"/>
        <end position="32"/>
    </location>
</feature>
<feature type="region of interest" description="Disordered" evidence="1">
    <location>
        <begin position="1"/>
        <end position="42"/>
    </location>
</feature>
<evidence type="ECO:0000256" key="1">
    <source>
        <dbReference type="SAM" id="MobiDB-lite"/>
    </source>
</evidence>
<evidence type="ECO:0000313" key="3">
    <source>
        <dbReference type="Proteomes" id="UP001233999"/>
    </source>
</evidence>
<evidence type="ECO:0000313" key="2">
    <source>
        <dbReference type="EMBL" id="KAJ9581480.1"/>
    </source>
</evidence>